<sequence>MLKEFKDFIMTGNVIEFAVAVIMAGAVGLVVNGFVGDIIMPIVGHFAGGVDFANLKVILTPATGVAGEAGFVAENAIRWGAWVNTIVNLIIVGFVMFLIIKAYNKMKKPAEVVEETPAGPTQEDLLIEIRDLLKKK</sequence>
<evidence type="ECO:0000256" key="3">
    <source>
        <dbReference type="ARBA" id="ARBA00022475"/>
    </source>
</evidence>
<dbReference type="RefSeq" id="WP_089886451.1">
    <property type="nucleotide sequence ID" value="NZ_FNGV01000002.1"/>
</dbReference>
<evidence type="ECO:0000256" key="2">
    <source>
        <dbReference type="ARBA" id="ARBA00022448"/>
    </source>
</evidence>
<dbReference type="OrthoDB" id="9810350at2"/>
<dbReference type="Gene3D" id="1.10.1200.120">
    <property type="entry name" value="Large-conductance mechanosensitive channel, MscL, domain 1"/>
    <property type="match status" value="1"/>
</dbReference>
<feature type="transmembrane region" description="Helical" evidence="9">
    <location>
        <begin position="79"/>
        <end position="100"/>
    </location>
</feature>
<reference evidence="10 11" key="1">
    <citation type="submission" date="2016-10" db="EMBL/GenBank/DDBJ databases">
        <authorList>
            <person name="de Groot N.N."/>
        </authorList>
    </citation>
    <scope>NUCLEOTIDE SEQUENCE [LARGE SCALE GENOMIC DNA]</scope>
    <source>
        <strain evidence="10 11">DSM 19886</strain>
    </source>
</reference>
<dbReference type="PANTHER" id="PTHR30266:SF2">
    <property type="entry name" value="LARGE-CONDUCTANCE MECHANOSENSITIVE CHANNEL"/>
    <property type="match status" value="1"/>
</dbReference>
<dbReference type="InterPro" id="IPR037673">
    <property type="entry name" value="MSC/AndL"/>
</dbReference>
<keyword evidence="6 9" id="KW-0406">Ion transport</keyword>
<dbReference type="HAMAP" id="MF_00115">
    <property type="entry name" value="MscL"/>
    <property type="match status" value="1"/>
</dbReference>
<gene>
    <name evidence="9" type="primary">mscL</name>
    <name evidence="10" type="ORF">SAMN04488514_102105</name>
</gene>
<comment type="subunit">
    <text evidence="9">Homopentamer.</text>
</comment>
<keyword evidence="2 9" id="KW-0813">Transport</keyword>
<evidence type="ECO:0000256" key="5">
    <source>
        <dbReference type="ARBA" id="ARBA00022989"/>
    </source>
</evidence>
<dbReference type="NCBIfam" id="TIGR00220">
    <property type="entry name" value="mscL"/>
    <property type="match status" value="1"/>
</dbReference>
<dbReference type="PRINTS" id="PR01264">
    <property type="entry name" value="MECHCHANNEL"/>
</dbReference>
<keyword evidence="8 9" id="KW-0407">Ion channel</keyword>
<organism evidence="10 11">
    <name type="scientific">Kriegella aquimaris</name>
    <dbReference type="NCBI Taxonomy" id="192904"/>
    <lineage>
        <taxon>Bacteria</taxon>
        <taxon>Pseudomonadati</taxon>
        <taxon>Bacteroidota</taxon>
        <taxon>Flavobacteriia</taxon>
        <taxon>Flavobacteriales</taxon>
        <taxon>Flavobacteriaceae</taxon>
        <taxon>Kriegella</taxon>
    </lineage>
</organism>
<evidence type="ECO:0000313" key="10">
    <source>
        <dbReference type="EMBL" id="SDL62425.1"/>
    </source>
</evidence>
<dbReference type="InterPro" id="IPR036019">
    <property type="entry name" value="MscL_channel"/>
</dbReference>
<dbReference type="Pfam" id="PF01741">
    <property type="entry name" value="MscL"/>
    <property type="match status" value="1"/>
</dbReference>
<keyword evidence="11" id="KW-1185">Reference proteome</keyword>
<dbReference type="GO" id="GO:0005886">
    <property type="term" value="C:plasma membrane"/>
    <property type="evidence" value="ECO:0007669"/>
    <property type="project" value="UniProtKB-SubCell"/>
</dbReference>
<dbReference type="EMBL" id="FNGV01000002">
    <property type="protein sequence ID" value="SDL62425.1"/>
    <property type="molecule type" value="Genomic_DNA"/>
</dbReference>
<keyword evidence="5 9" id="KW-1133">Transmembrane helix</keyword>
<dbReference type="PANTHER" id="PTHR30266">
    <property type="entry name" value="MECHANOSENSITIVE CHANNEL MSCL"/>
    <property type="match status" value="1"/>
</dbReference>
<evidence type="ECO:0000256" key="4">
    <source>
        <dbReference type="ARBA" id="ARBA00022692"/>
    </source>
</evidence>
<name>A0A1G9LLM8_9FLAO</name>
<proteinExistence type="inferred from homology"/>
<comment type="subcellular location">
    <subcellularLocation>
        <location evidence="9">Cell membrane</location>
        <topology evidence="9">Multi-pass membrane protein</topology>
    </subcellularLocation>
    <subcellularLocation>
        <location evidence="1">Membrane</location>
        <topology evidence="1">Multi-pass membrane protein</topology>
    </subcellularLocation>
</comment>
<keyword evidence="3 9" id="KW-1003">Cell membrane</keyword>
<dbReference type="GO" id="GO:0008381">
    <property type="term" value="F:mechanosensitive monoatomic ion channel activity"/>
    <property type="evidence" value="ECO:0007669"/>
    <property type="project" value="UniProtKB-UniRule"/>
</dbReference>
<dbReference type="InterPro" id="IPR001185">
    <property type="entry name" value="MS_channel"/>
</dbReference>
<dbReference type="Proteomes" id="UP000199440">
    <property type="component" value="Unassembled WGS sequence"/>
</dbReference>
<comment type="function">
    <text evidence="9">Channel that opens in response to stretch forces in the membrane lipid bilayer. May participate in the regulation of osmotic pressure changes within the cell.</text>
</comment>
<evidence type="ECO:0000256" key="7">
    <source>
        <dbReference type="ARBA" id="ARBA00023136"/>
    </source>
</evidence>
<feature type="transmembrane region" description="Helical" evidence="9">
    <location>
        <begin position="12"/>
        <end position="35"/>
    </location>
</feature>
<evidence type="ECO:0000256" key="8">
    <source>
        <dbReference type="ARBA" id="ARBA00023303"/>
    </source>
</evidence>
<evidence type="ECO:0000256" key="6">
    <source>
        <dbReference type="ARBA" id="ARBA00023065"/>
    </source>
</evidence>
<accession>A0A1G9LLM8</accession>
<evidence type="ECO:0000256" key="1">
    <source>
        <dbReference type="ARBA" id="ARBA00004141"/>
    </source>
</evidence>
<keyword evidence="7 9" id="KW-0472">Membrane</keyword>
<dbReference type="SUPFAM" id="SSF81330">
    <property type="entry name" value="Gated mechanosensitive channel"/>
    <property type="match status" value="1"/>
</dbReference>
<dbReference type="STRING" id="192904.SAMN04488514_102105"/>
<dbReference type="AlphaFoldDB" id="A0A1G9LLM8"/>
<evidence type="ECO:0000256" key="9">
    <source>
        <dbReference type="HAMAP-Rule" id="MF_00115"/>
    </source>
</evidence>
<protein>
    <recommendedName>
        <fullName evidence="9">Large-conductance mechanosensitive channel</fullName>
    </recommendedName>
</protein>
<keyword evidence="4 9" id="KW-0812">Transmembrane</keyword>
<evidence type="ECO:0000313" key="11">
    <source>
        <dbReference type="Proteomes" id="UP000199440"/>
    </source>
</evidence>
<comment type="similarity">
    <text evidence="9">Belongs to the MscL family.</text>
</comment>